<dbReference type="Pfam" id="PF01547">
    <property type="entry name" value="SBP_bac_1"/>
    <property type="match status" value="1"/>
</dbReference>
<dbReference type="PANTHER" id="PTHR30061:SF50">
    <property type="entry name" value="MALTOSE_MALTODEXTRIN-BINDING PERIPLASMIC PROTEIN"/>
    <property type="match status" value="1"/>
</dbReference>
<evidence type="ECO:0000256" key="2">
    <source>
        <dbReference type="ARBA" id="ARBA00022448"/>
    </source>
</evidence>
<evidence type="ECO:0000313" key="6">
    <source>
        <dbReference type="Proteomes" id="UP001432014"/>
    </source>
</evidence>
<dbReference type="SUPFAM" id="SSF53850">
    <property type="entry name" value="Periplasmic binding protein-like II"/>
    <property type="match status" value="1"/>
</dbReference>
<dbReference type="PROSITE" id="PS51257">
    <property type="entry name" value="PROKAR_LIPOPROTEIN"/>
    <property type="match status" value="1"/>
</dbReference>
<evidence type="ECO:0000313" key="5">
    <source>
        <dbReference type="EMBL" id="WUS55720.1"/>
    </source>
</evidence>
<dbReference type="RefSeq" id="WP_329499652.1">
    <property type="nucleotide sequence ID" value="NZ_CP108460.1"/>
</dbReference>
<feature type="signal peptide" evidence="4">
    <location>
        <begin position="1"/>
        <end position="28"/>
    </location>
</feature>
<keyword evidence="6" id="KW-1185">Reference proteome</keyword>
<gene>
    <name evidence="5" type="ORF">OG469_09470</name>
</gene>
<dbReference type="InterPro" id="IPR006059">
    <property type="entry name" value="SBP"/>
</dbReference>
<protein>
    <submittedName>
        <fullName evidence="5">Extracellular solute-binding protein</fullName>
    </submittedName>
</protein>
<keyword evidence="2" id="KW-0813">Transport</keyword>
<comment type="similarity">
    <text evidence="1">Belongs to the bacterial solute-binding protein 1 family.</text>
</comment>
<name>A0ABZ1W4G3_9ACTN</name>
<sequence>MRPPAPSRSRSAAALATAAVLALTGLTACSSSSDGGSGGSDAAAPSRLTVWIMRDSVSDGFLQRFRADYENTHAGTTLDIQIQEWDGIGQKITSALASQDAPDVIEVGNTQVAQYAASGGVKDLSDKVTDLQGGDWIPGLAEPGKIDGKQYGIPWYAANRVVIYHKDLFAQAGISTPPKTRDEWIADTTKLNTGGNDGIYLSGQTWYALAGFVWDEGGDLAAKGADGKWKGTLDTPQAKAGMEFYQKLQALGSGPKDSDEAKPLQAEVFAKGKSAQVISTPGGAAAIIKANPALKDKLGFFPIPGKTADKPGAVFTGGSDLVIPESSKHQGAAYEVIKALAGEKWQTDMAKEMSYVPNRTSLAGALSGNEGASAMAAGAVNGHATPNSPNWAAVEANNPIKQYMTQVLTGADPAAAGRSATESITKALNSTS</sequence>
<evidence type="ECO:0000256" key="3">
    <source>
        <dbReference type="ARBA" id="ARBA00022729"/>
    </source>
</evidence>
<reference evidence="5 6" key="1">
    <citation type="submission" date="2022-10" db="EMBL/GenBank/DDBJ databases">
        <title>The complete genomes of actinobacterial strains from the NBC collection.</title>
        <authorList>
            <person name="Joergensen T.S."/>
            <person name="Alvarez Arevalo M."/>
            <person name="Sterndorff E.B."/>
            <person name="Faurdal D."/>
            <person name="Vuksanovic O."/>
            <person name="Mourched A.-S."/>
            <person name="Charusanti P."/>
            <person name="Shaw S."/>
            <person name="Blin K."/>
            <person name="Weber T."/>
        </authorList>
    </citation>
    <scope>NUCLEOTIDE SEQUENCE [LARGE SCALE GENOMIC DNA]</scope>
    <source>
        <strain evidence="5 6">NBC_01247</strain>
    </source>
</reference>
<dbReference type="PANTHER" id="PTHR30061">
    <property type="entry name" value="MALTOSE-BINDING PERIPLASMIC PROTEIN"/>
    <property type="match status" value="1"/>
</dbReference>
<keyword evidence="3 4" id="KW-0732">Signal</keyword>
<dbReference type="Proteomes" id="UP001432014">
    <property type="component" value="Chromosome"/>
</dbReference>
<proteinExistence type="inferred from homology"/>
<dbReference type="EMBL" id="CP108482">
    <property type="protein sequence ID" value="WUS55720.1"/>
    <property type="molecule type" value="Genomic_DNA"/>
</dbReference>
<feature type="chain" id="PRO_5045309206" evidence="4">
    <location>
        <begin position="29"/>
        <end position="432"/>
    </location>
</feature>
<accession>A0ABZ1W4G3</accession>
<evidence type="ECO:0000256" key="1">
    <source>
        <dbReference type="ARBA" id="ARBA00008520"/>
    </source>
</evidence>
<evidence type="ECO:0000256" key="4">
    <source>
        <dbReference type="SAM" id="SignalP"/>
    </source>
</evidence>
<dbReference type="Gene3D" id="3.40.190.10">
    <property type="entry name" value="Periplasmic binding protein-like II"/>
    <property type="match status" value="2"/>
</dbReference>
<organism evidence="5 6">
    <name type="scientific">Kitasatospora herbaricolor</name>
    <dbReference type="NCBI Taxonomy" id="68217"/>
    <lineage>
        <taxon>Bacteria</taxon>
        <taxon>Bacillati</taxon>
        <taxon>Actinomycetota</taxon>
        <taxon>Actinomycetes</taxon>
        <taxon>Kitasatosporales</taxon>
        <taxon>Streptomycetaceae</taxon>
        <taxon>Kitasatospora</taxon>
    </lineage>
</organism>